<proteinExistence type="predicted"/>
<feature type="compositionally biased region" description="Basic and acidic residues" evidence="1">
    <location>
        <begin position="65"/>
        <end position="78"/>
    </location>
</feature>
<evidence type="ECO:0000256" key="1">
    <source>
        <dbReference type="SAM" id="MobiDB-lite"/>
    </source>
</evidence>
<protein>
    <submittedName>
        <fullName evidence="2">Uncharacterized protein</fullName>
    </submittedName>
</protein>
<evidence type="ECO:0000313" key="2">
    <source>
        <dbReference type="EMBL" id="AYV80215.1"/>
    </source>
</evidence>
<organism evidence="2">
    <name type="scientific">Gaeavirus sp</name>
    <dbReference type="NCBI Taxonomy" id="2487767"/>
    <lineage>
        <taxon>Viruses</taxon>
        <taxon>Varidnaviria</taxon>
        <taxon>Bamfordvirae</taxon>
        <taxon>Nucleocytoviricota</taxon>
        <taxon>Megaviricetes</taxon>
        <taxon>Imitervirales</taxon>
        <taxon>Mimiviridae</taxon>
        <taxon>Klosneuvirinae</taxon>
    </lineage>
</organism>
<sequence length="242" mass="26484">MDIGNLSITDLENLVELSNSLKHMKIPGYPVFKSLNKTEIVFENENGTNKKIISLCDLKEMRDKVHDDQRNKSDDDLRNQSSDRPTLDGSIFESVRSSSSVAPSLNTDSSVPDLKIPISDTDDNKPNLQSGGSRIYSDTSVLSYNVRGGGSRNYSDTSVLNSLTYVAQAGGAFSETSDMPNNVVTPSKSNLQLIRQQIRELDVMSDVAGNVFHKGGGTTSNNRLSYFRTQMGINSSSSDICE</sequence>
<gene>
    <name evidence="2" type="ORF">Gaeavirus17_1</name>
</gene>
<name>A0A3G4ZZ57_9VIRU</name>
<reference evidence="2" key="1">
    <citation type="submission" date="2018-10" db="EMBL/GenBank/DDBJ databases">
        <title>Hidden diversity of soil giant viruses.</title>
        <authorList>
            <person name="Schulz F."/>
            <person name="Alteio L."/>
            <person name="Goudeau D."/>
            <person name="Ryan E.M."/>
            <person name="Malmstrom R.R."/>
            <person name="Blanchard J."/>
            <person name="Woyke T."/>
        </authorList>
    </citation>
    <scope>NUCLEOTIDE SEQUENCE</scope>
    <source>
        <strain evidence="2">GAV1</strain>
    </source>
</reference>
<feature type="compositionally biased region" description="Low complexity" evidence="1">
    <location>
        <begin position="90"/>
        <end position="104"/>
    </location>
</feature>
<accession>A0A3G4ZZ57</accession>
<feature type="region of interest" description="Disordered" evidence="1">
    <location>
        <begin position="65"/>
        <end position="134"/>
    </location>
</feature>
<dbReference type="EMBL" id="MK072215">
    <property type="protein sequence ID" value="AYV80215.1"/>
    <property type="molecule type" value="Genomic_DNA"/>
</dbReference>